<organism evidence="1 2">
    <name type="scientific">Pseudomonas koreensis</name>
    <dbReference type="NCBI Taxonomy" id="198620"/>
    <lineage>
        <taxon>Bacteria</taxon>
        <taxon>Pseudomonadati</taxon>
        <taxon>Pseudomonadota</taxon>
        <taxon>Gammaproteobacteria</taxon>
        <taxon>Pseudomonadales</taxon>
        <taxon>Pseudomonadaceae</taxon>
        <taxon>Pseudomonas</taxon>
    </lineage>
</organism>
<dbReference type="Proteomes" id="UP000288002">
    <property type="component" value="Unassembled WGS sequence"/>
</dbReference>
<evidence type="ECO:0000313" key="2">
    <source>
        <dbReference type="Proteomes" id="UP000288002"/>
    </source>
</evidence>
<dbReference type="RefSeq" id="WP_127646765.1">
    <property type="nucleotide sequence ID" value="NZ_MKWS01000001.1"/>
</dbReference>
<name>A0AA94JLP4_9PSED</name>
<dbReference type="AlphaFoldDB" id="A0AA94JLP4"/>
<reference evidence="1 2" key="1">
    <citation type="submission" date="2016-10" db="EMBL/GenBank/DDBJ databases">
        <title>Search of new enzymes for the oxidation of sulfur compounds.</title>
        <authorList>
            <person name="Novo A."/>
            <person name="Moreira I.S."/>
            <person name="Castro P.M."/>
        </authorList>
    </citation>
    <scope>NUCLEOTIDE SEQUENCE [LARGE SCALE GENOMIC DNA]</scope>
    <source>
        <strain evidence="1 2">A9</strain>
    </source>
</reference>
<sequence length="109" mass="12368">MSYEYKLVFDDTTSASKVMSEVEGSDACVRVQPGDLYLKDRSLNSSADYDARLIHENESVLWLQVNFKSLSLYQIMLSALGDSAYRCLEDGEEDEEVQLKEAFRIKGIV</sequence>
<protein>
    <submittedName>
        <fullName evidence="1">Uncharacterized protein</fullName>
    </submittedName>
</protein>
<dbReference type="EMBL" id="MKWS01000001">
    <property type="protein sequence ID" value="RVD79500.1"/>
    <property type="molecule type" value="Genomic_DNA"/>
</dbReference>
<gene>
    <name evidence="1" type="ORF">A9HBioS_0024</name>
</gene>
<evidence type="ECO:0000313" key="1">
    <source>
        <dbReference type="EMBL" id="RVD79500.1"/>
    </source>
</evidence>
<comment type="caution">
    <text evidence="1">The sequence shown here is derived from an EMBL/GenBank/DDBJ whole genome shotgun (WGS) entry which is preliminary data.</text>
</comment>
<proteinExistence type="predicted"/>
<accession>A0AA94JLP4</accession>